<evidence type="ECO:0000259" key="3">
    <source>
        <dbReference type="Pfam" id="PF13717"/>
    </source>
</evidence>
<protein>
    <submittedName>
        <fullName evidence="4">MJ0042 family finger-like domain-containing protein</fullName>
    </submittedName>
</protein>
<dbReference type="EMBL" id="FQZT01000015">
    <property type="protein sequence ID" value="SHJ76568.1"/>
    <property type="molecule type" value="Genomic_DNA"/>
</dbReference>
<feature type="compositionally biased region" description="Acidic residues" evidence="1">
    <location>
        <begin position="107"/>
        <end position="124"/>
    </location>
</feature>
<keyword evidence="2" id="KW-1133">Transmembrane helix</keyword>
<keyword evidence="2" id="KW-0812">Transmembrane</keyword>
<evidence type="ECO:0000256" key="1">
    <source>
        <dbReference type="SAM" id="MobiDB-lite"/>
    </source>
</evidence>
<feature type="compositionally biased region" description="Acidic residues" evidence="1">
    <location>
        <begin position="151"/>
        <end position="167"/>
    </location>
</feature>
<proteinExistence type="predicted"/>
<dbReference type="AlphaFoldDB" id="A0A1M6LZF9"/>
<gene>
    <name evidence="4" type="ORF">SAMN02745165_03116</name>
</gene>
<dbReference type="OrthoDB" id="5506264at2"/>
<sequence>MVIVCPECSTKFRVNSERIPDGGAKVRCARCKHVFLAQKPVEEEIPAPVIESPAVEEPTVAEPPVPEAFSVQHEAPEVDSTSESDFDFGADAEEEQDFQPEPAPLVEEPETATDSTSESDEEPFSGDFSGEKEEPESSFSYDQFRELDPATAEEEDDFSFDSEPETAEELMETSANAEEDFTFSGPADEQIEKPVEPIEAVAEEEEEPAKKKKKYSDEELTALFADEQEQEPVAQEPAVPAPTVKKSSPLGSLIRILLLLILGLAIIGGALYFLNGPEQIEQAIQQLLGQQVQTLEQGRISLSELEGKFINNQEAGELFVIRGAATNNYREPRSSIQVKGIIFDQNGKQLLQKTIFCGNPISDQELQTLPFSKLEEMMRNQFGKAMSNVKVNNKETIPFVIAFRDLPQNLSEFSVDIASSEPAAQ</sequence>
<feature type="region of interest" description="Disordered" evidence="1">
    <location>
        <begin position="48"/>
        <end position="167"/>
    </location>
</feature>
<dbReference type="Pfam" id="PF13717">
    <property type="entry name" value="Zn_ribbon_4"/>
    <property type="match status" value="1"/>
</dbReference>
<dbReference type="STRING" id="1122189.SAMN02745165_03116"/>
<dbReference type="RefSeq" id="WP_072909661.1">
    <property type="nucleotide sequence ID" value="NZ_FQZT01000015.1"/>
</dbReference>
<dbReference type="Gene3D" id="2.30.30.380">
    <property type="entry name" value="Zn-finger domain of Sec23/24"/>
    <property type="match status" value="1"/>
</dbReference>
<dbReference type="NCBIfam" id="TIGR02098">
    <property type="entry name" value="MJ0042_CXXC"/>
    <property type="match status" value="1"/>
</dbReference>
<dbReference type="Pfam" id="PF11906">
    <property type="entry name" value="DUF3426"/>
    <property type="match status" value="1"/>
</dbReference>
<feature type="compositionally biased region" description="Low complexity" evidence="1">
    <location>
        <begin position="48"/>
        <end position="60"/>
    </location>
</feature>
<keyword evidence="2" id="KW-0472">Membrane</keyword>
<evidence type="ECO:0000313" key="4">
    <source>
        <dbReference type="EMBL" id="SHJ76568.1"/>
    </source>
</evidence>
<feature type="transmembrane region" description="Helical" evidence="2">
    <location>
        <begin position="253"/>
        <end position="274"/>
    </location>
</feature>
<accession>A0A1M6LZF9</accession>
<dbReference type="InterPro" id="IPR011723">
    <property type="entry name" value="Znf/thioredoxin_put"/>
</dbReference>
<evidence type="ECO:0000256" key="2">
    <source>
        <dbReference type="SAM" id="Phobius"/>
    </source>
</evidence>
<evidence type="ECO:0000313" key="5">
    <source>
        <dbReference type="Proteomes" id="UP000184171"/>
    </source>
</evidence>
<dbReference type="Proteomes" id="UP000184171">
    <property type="component" value="Unassembled WGS sequence"/>
</dbReference>
<dbReference type="InterPro" id="IPR021834">
    <property type="entry name" value="DUF3426"/>
</dbReference>
<reference evidence="4 5" key="1">
    <citation type="submission" date="2016-11" db="EMBL/GenBank/DDBJ databases">
        <authorList>
            <person name="Jaros S."/>
            <person name="Januszkiewicz K."/>
            <person name="Wedrychowicz H."/>
        </authorList>
    </citation>
    <scope>NUCLEOTIDE SEQUENCE [LARGE SCALE GENOMIC DNA]</scope>
    <source>
        <strain evidence="4 5">DSM 5091</strain>
    </source>
</reference>
<feature type="compositionally biased region" description="Acidic residues" evidence="1">
    <location>
        <begin position="80"/>
        <end position="98"/>
    </location>
</feature>
<organism evidence="4 5">
    <name type="scientific">Malonomonas rubra DSM 5091</name>
    <dbReference type="NCBI Taxonomy" id="1122189"/>
    <lineage>
        <taxon>Bacteria</taxon>
        <taxon>Pseudomonadati</taxon>
        <taxon>Thermodesulfobacteriota</taxon>
        <taxon>Desulfuromonadia</taxon>
        <taxon>Desulfuromonadales</taxon>
        <taxon>Geopsychrobacteraceae</taxon>
        <taxon>Malonomonas</taxon>
    </lineage>
</organism>
<name>A0A1M6LZF9_MALRU</name>
<keyword evidence="5" id="KW-1185">Reference proteome</keyword>
<feature type="domain" description="Zinc finger/thioredoxin putative" evidence="3">
    <location>
        <begin position="1"/>
        <end position="35"/>
    </location>
</feature>